<reference evidence="2 3" key="1">
    <citation type="journal article" date="2019" name="Environ. Microbiol.">
        <title>Species interactions and distinct microbial communities in high Arctic permafrost affected cryosols are associated with the CH4 and CO2 gas fluxes.</title>
        <authorList>
            <person name="Altshuler I."/>
            <person name="Hamel J."/>
            <person name="Turney S."/>
            <person name="Magnuson E."/>
            <person name="Levesque R."/>
            <person name="Greer C."/>
            <person name="Whyte L.G."/>
        </authorList>
    </citation>
    <scope>NUCLEOTIDE SEQUENCE [LARGE SCALE GENOMIC DNA]</scope>
    <source>
        <strain evidence="2 3">S5.20</strain>
    </source>
</reference>
<dbReference type="OrthoDB" id="428263at2"/>
<organism evidence="2 3">
    <name type="scientific">Mycolicibacterium hodleri</name>
    <dbReference type="NCBI Taxonomy" id="49897"/>
    <lineage>
        <taxon>Bacteria</taxon>
        <taxon>Bacillati</taxon>
        <taxon>Actinomycetota</taxon>
        <taxon>Actinomycetes</taxon>
        <taxon>Mycobacteriales</taxon>
        <taxon>Mycobacteriaceae</taxon>
        <taxon>Mycolicibacterium</taxon>
    </lineage>
</organism>
<keyword evidence="3" id="KW-1185">Reference proteome</keyword>
<keyword evidence="1" id="KW-0812">Transmembrane</keyword>
<accession>A0A502DFG1</accession>
<proteinExistence type="predicted"/>
<dbReference type="AlphaFoldDB" id="A0A502DFG1"/>
<feature type="transmembrane region" description="Helical" evidence="1">
    <location>
        <begin position="21"/>
        <end position="46"/>
    </location>
</feature>
<feature type="transmembrane region" description="Helical" evidence="1">
    <location>
        <begin position="160"/>
        <end position="180"/>
    </location>
</feature>
<protein>
    <submittedName>
        <fullName evidence="2">DUF1772 domain-containing protein</fullName>
    </submittedName>
</protein>
<evidence type="ECO:0000313" key="3">
    <source>
        <dbReference type="Proteomes" id="UP000320095"/>
    </source>
</evidence>
<feature type="transmembrane region" description="Helical" evidence="1">
    <location>
        <begin position="106"/>
        <end position="126"/>
    </location>
</feature>
<gene>
    <name evidence="2" type="ORF">EAH80_30850</name>
</gene>
<feature type="transmembrane region" description="Helical" evidence="1">
    <location>
        <begin position="79"/>
        <end position="99"/>
    </location>
</feature>
<dbReference type="EMBL" id="RCZG01000029">
    <property type="protein sequence ID" value="TPG24018.1"/>
    <property type="molecule type" value="Genomic_DNA"/>
</dbReference>
<evidence type="ECO:0000313" key="2">
    <source>
        <dbReference type="EMBL" id="TPG24018.1"/>
    </source>
</evidence>
<dbReference type="Pfam" id="PF08592">
    <property type="entry name" value="Anthrone_oxy"/>
    <property type="match status" value="1"/>
</dbReference>
<dbReference type="InterPro" id="IPR013901">
    <property type="entry name" value="Anthrone_oxy"/>
</dbReference>
<comment type="caution">
    <text evidence="2">The sequence shown here is derived from an EMBL/GenBank/DDBJ whole genome shotgun (WGS) entry which is preliminary data.</text>
</comment>
<sequence length="186" mass="19459">MTSGVSSMDRLDLQRLTERMTISPFVIATTAAAVSSAAVGGLFYAFSTFVMAGLTRAEPAQAIAAMRGINAEAQASAPFLVLFAGSALLALGVAVAALFKLSQPGTGYVLTGAALGLAAFVVTMAFNVPLNDRLDAVDPSGLPAADALREWRAYLGPWTWWNHVRTAAPLLGSVLMLVGLRYRSLP</sequence>
<keyword evidence="1" id="KW-1133">Transmembrane helix</keyword>
<keyword evidence="1" id="KW-0472">Membrane</keyword>
<evidence type="ECO:0000256" key="1">
    <source>
        <dbReference type="SAM" id="Phobius"/>
    </source>
</evidence>
<name>A0A502DFG1_9MYCO</name>
<dbReference type="Proteomes" id="UP000320095">
    <property type="component" value="Unassembled WGS sequence"/>
</dbReference>